<dbReference type="InterPro" id="IPR005793">
    <property type="entry name" value="Formyl_trans_C"/>
</dbReference>
<evidence type="ECO:0000256" key="2">
    <source>
        <dbReference type="ARBA" id="ARBA00012261"/>
    </source>
</evidence>
<protein>
    <recommendedName>
        <fullName evidence="2">methionyl-tRNA formyltransferase</fullName>
        <ecNumber evidence="2">2.1.2.9</ecNumber>
    </recommendedName>
</protein>
<comment type="caution">
    <text evidence="7">The sequence shown here is derived from an EMBL/GenBank/DDBJ whole genome shotgun (WGS) entry which is preliminary data.</text>
</comment>
<evidence type="ECO:0000259" key="5">
    <source>
        <dbReference type="Pfam" id="PF00551"/>
    </source>
</evidence>
<dbReference type="PANTHER" id="PTHR11138:SF5">
    <property type="entry name" value="METHIONYL-TRNA FORMYLTRANSFERASE, MITOCHONDRIAL"/>
    <property type="match status" value="1"/>
</dbReference>
<sequence length="352" mass="41081">MLFYAFLKILKKTYQRRYFTESIYLKREPLRILFFGNDNFSTFSLLSLISLFQSNKTILEKLEVATLSDMKIGRRHKILYKTPVKLLALEHDLKIHEIENGNMEKINNIIYDDREMFNLAITASFGHLIPSSFLKNLKFGGINIHPSLLPRYKGPAPLHHTLLNRDKYTGVTIQTLYPDKFDEGRIISISELYEIEKHETLESLSEKLSKIGANLLIQVLLKQEYLNINMNIQNLYEPSYAKKMNKENQVIKWNIWDSDEIELRSRIFGKLKCKFKSSNKTVILSNIQIINDTEERIYGCPGLYTYSKDGLFVRCLDGRNLKIGKIKIEGKNWIDGKEWSKTCLKGKNGYFV</sequence>
<name>M7NSR1_PNEMU</name>
<dbReference type="STRING" id="1069680.M7NSR1"/>
<dbReference type="CDD" id="cd08646">
    <property type="entry name" value="FMT_core_Met-tRNA-FMT_N"/>
    <property type="match status" value="1"/>
</dbReference>
<evidence type="ECO:0000256" key="1">
    <source>
        <dbReference type="ARBA" id="ARBA00010699"/>
    </source>
</evidence>
<proteinExistence type="inferred from homology"/>
<keyword evidence="8" id="KW-1185">Reference proteome</keyword>
<keyword evidence="3" id="KW-0808">Transferase</keyword>
<dbReference type="PANTHER" id="PTHR11138">
    <property type="entry name" value="METHIONYL-TRNA FORMYLTRANSFERASE"/>
    <property type="match status" value="1"/>
</dbReference>
<feature type="domain" description="Formyl transferase C-terminal" evidence="6">
    <location>
        <begin position="243"/>
        <end position="341"/>
    </location>
</feature>
<dbReference type="EMBL" id="AFWA02000004">
    <property type="protein sequence ID" value="EMR10297.1"/>
    <property type="molecule type" value="Genomic_DNA"/>
</dbReference>
<evidence type="ECO:0000256" key="4">
    <source>
        <dbReference type="ARBA" id="ARBA00022917"/>
    </source>
</evidence>
<evidence type="ECO:0000313" key="8">
    <source>
        <dbReference type="Proteomes" id="UP000011958"/>
    </source>
</evidence>
<dbReference type="RefSeq" id="XP_007873507.1">
    <property type="nucleotide sequence ID" value="XM_007875316.1"/>
</dbReference>
<dbReference type="AlphaFoldDB" id="M7NSR1"/>
<dbReference type="InterPro" id="IPR002376">
    <property type="entry name" value="Formyl_transf_N"/>
</dbReference>
<organism evidence="7 8">
    <name type="scientific">Pneumocystis murina (strain B123)</name>
    <name type="common">Mouse pneumocystis pneumonia agent</name>
    <name type="synonym">Pneumocystis carinii f. sp. muris</name>
    <dbReference type="NCBI Taxonomy" id="1069680"/>
    <lineage>
        <taxon>Eukaryota</taxon>
        <taxon>Fungi</taxon>
        <taxon>Dikarya</taxon>
        <taxon>Ascomycota</taxon>
        <taxon>Taphrinomycotina</taxon>
        <taxon>Pneumocystomycetes</taxon>
        <taxon>Pneumocystaceae</taxon>
        <taxon>Pneumocystis</taxon>
    </lineage>
</organism>
<evidence type="ECO:0000313" key="7">
    <source>
        <dbReference type="EMBL" id="EMR10297.1"/>
    </source>
</evidence>
<dbReference type="Pfam" id="PF00551">
    <property type="entry name" value="Formyl_trans_N"/>
    <property type="match status" value="1"/>
</dbReference>
<keyword evidence="4" id="KW-0648">Protein biosynthesis</keyword>
<dbReference type="Proteomes" id="UP000011958">
    <property type="component" value="Unassembled WGS sequence"/>
</dbReference>
<dbReference type="Pfam" id="PF02911">
    <property type="entry name" value="Formyl_trans_C"/>
    <property type="match status" value="1"/>
</dbReference>
<dbReference type="GeneID" id="19895253"/>
<dbReference type="InterPro" id="IPR041711">
    <property type="entry name" value="Met-tRNA-FMT_N"/>
</dbReference>
<gene>
    <name evidence="7" type="ORF">PNEG_01558</name>
</gene>
<accession>M7NSR1</accession>
<dbReference type="SUPFAM" id="SSF53328">
    <property type="entry name" value="Formyltransferase"/>
    <property type="match status" value="1"/>
</dbReference>
<dbReference type="OMA" id="KEWWNGV"/>
<comment type="similarity">
    <text evidence="1">Belongs to the Fmt family.</text>
</comment>
<dbReference type="VEuPathDB" id="FungiDB:PNEG_01558"/>
<dbReference type="HOGENOM" id="CLU_033347_0_0_1"/>
<dbReference type="InterPro" id="IPR036477">
    <property type="entry name" value="Formyl_transf_N_sf"/>
</dbReference>
<dbReference type="EC" id="2.1.2.9" evidence="2"/>
<evidence type="ECO:0000256" key="3">
    <source>
        <dbReference type="ARBA" id="ARBA00022679"/>
    </source>
</evidence>
<evidence type="ECO:0000259" key="6">
    <source>
        <dbReference type="Pfam" id="PF02911"/>
    </source>
</evidence>
<reference evidence="8" key="1">
    <citation type="journal article" date="2016" name="Nat. Commun.">
        <title>Genome analysis of three Pneumocystis species reveals adaptation mechanisms to life exclusively in mammalian hosts.</title>
        <authorList>
            <person name="Ma L."/>
            <person name="Chen Z."/>
            <person name="Huang D.W."/>
            <person name="Kutty G."/>
            <person name="Ishihara M."/>
            <person name="Wang H."/>
            <person name="Abouelleil A."/>
            <person name="Bishop L."/>
            <person name="Davey E."/>
            <person name="Deng R."/>
            <person name="Deng X."/>
            <person name="Fan L."/>
            <person name="Fantoni G."/>
            <person name="Fitzgerald M."/>
            <person name="Gogineni E."/>
            <person name="Goldberg J.M."/>
            <person name="Handley G."/>
            <person name="Hu X."/>
            <person name="Huber C."/>
            <person name="Jiao X."/>
            <person name="Jones K."/>
            <person name="Levin J.Z."/>
            <person name="Liu Y."/>
            <person name="Macdonald P."/>
            <person name="Melnikov A."/>
            <person name="Raley C."/>
            <person name="Sassi M."/>
            <person name="Sherman B.T."/>
            <person name="Song X."/>
            <person name="Sykes S."/>
            <person name="Tran B."/>
            <person name="Walsh L."/>
            <person name="Xia Y."/>
            <person name="Yang J."/>
            <person name="Young S."/>
            <person name="Zeng Q."/>
            <person name="Zheng X."/>
            <person name="Stephens R."/>
            <person name="Nusbaum C."/>
            <person name="Birren B.W."/>
            <person name="Azadi P."/>
            <person name="Lempicki R.A."/>
            <person name="Cuomo C.A."/>
            <person name="Kovacs J.A."/>
        </authorList>
    </citation>
    <scope>NUCLEOTIDE SEQUENCE [LARGE SCALE GENOMIC DNA]</scope>
    <source>
        <strain evidence="8">B123</strain>
    </source>
</reference>
<dbReference type="OrthoDB" id="10268103at2759"/>
<dbReference type="Gene3D" id="3.40.50.12230">
    <property type="match status" value="1"/>
</dbReference>
<feature type="domain" description="Formyl transferase N-terminal" evidence="5">
    <location>
        <begin position="31"/>
        <end position="220"/>
    </location>
</feature>
<dbReference type="eggNOG" id="KOG3082">
    <property type="taxonomic scope" value="Eukaryota"/>
</dbReference>
<dbReference type="GO" id="GO:0005739">
    <property type="term" value="C:mitochondrion"/>
    <property type="evidence" value="ECO:0007669"/>
    <property type="project" value="EnsemblFungi"/>
</dbReference>
<dbReference type="GO" id="GO:0004479">
    <property type="term" value="F:methionyl-tRNA formyltransferase activity"/>
    <property type="evidence" value="ECO:0007669"/>
    <property type="project" value="UniProtKB-EC"/>
</dbReference>